<keyword evidence="8" id="KW-1185">Reference proteome</keyword>
<comment type="subcellular location">
    <subcellularLocation>
        <location evidence="1">Membrane</location>
        <topology evidence="1">Multi-pass membrane protein</topology>
    </subcellularLocation>
</comment>
<dbReference type="Proteomes" id="UP001500618">
    <property type="component" value="Unassembled WGS sequence"/>
</dbReference>
<dbReference type="PANTHER" id="PTHR43243">
    <property type="entry name" value="INNER MEMBRANE TRANSPORTER YGJI-RELATED"/>
    <property type="match status" value="1"/>
</dbReference>
<dbReference type="EMBL" id="BAAANY010000009">
    <property type="protein sequence ID" value="GAA1678880.1"/>
    <property type="molecule type" value="Genomic_DNA"/>
</dbReference>
<dbReference type="RefSeq" id="WP_344310785.1">
    <property type="nucleotide sequence ID" value="NZ_BAAANY010000009.1"/>
</dbReference>
<feature type="transmembrane region" description="Helical" evidence="6">
    <location>
        <begin position="162"/>
        <end position="180"/>
    </location>
</feature>
<feature type="transmembrane region" description="Helical" evidence="6">
    <location>
        <begin position="122"/>
        <end position="142"/>
    </location>
</feature>
<feature type="transmembrane region" description="Helical" evidence="6">
    <location>
        <begin position="192"/>
        <end position="211"/>
    </location>
</feature>
<evidence type="ECO:0000256" key="1">
    <source>
        <dbReference type="ARBA" id="ARBA00004141"/>
    </source>
</evidence>
<feature type="transmembrane region" description="Helical" evidence="6">
    <location>
        <begin position="35"/>
        <end position="59"/>
    </location>
</feature>
<accession>A0ABN2GZ24</accession>
<keyword evidence="4 6" id="KW-1133">Transmembrane helix</keyword>
<feature type="transmembrane region" description="Helical" evidence="6">
    <location>
        <begin position="307"/>
        <end position="336"/>
    </location>
</feature>
<gene>
    <name evidence="7" type="ORF">GCM10009765_30140</name>
</gene>
<evidence type="ECO:0000256" key="2">
    <source>
        <dbReference type="ARBA" id="ARBA00022448"/>
    </source>
</evidence>
<feature type="transmembrane region" description="Helical" evidence="6">
    <location>
        <begin position="263"/>
        <end position="287"/>
    </location>
</feature>
<feature type="transmembrane region" description="Helical" evidence="6">
    <location>
        <begin position="442"/>
        <end position="461"/>
    </location>
</feature>
<dbReference type="PANTHER" id="PTHR43243:SF4">
    <property type="entry name" value="CATIONIC AMINO ACID TRANSPORTER 4"/>
    <property type="match status" value="1"/>
</dbReference>
<name>A0ABN2GZ24_9ACTN</name>
<keyword evidence="2" id="KW-0813">Transport</keyword>
<evidence type="ECO:0000256" key="6">
    <source>
        <dbReference type="SAM" id="Phobius"/>
    </source>
</evidence>
<organism evidence="7 8">
    <name type="scientific">Fodinicola feengrottensis</name>
    <dbReference type="NCBI Taxonomy" id="435914"/>
    <lineage>
        <taxon>Bacteria</taxon>
        <taxon>Bacillati</taxon>
        <taxon>Actinomycetota</taxon>
        <taxon>Actinomycetes</taxon>
        <taxon>Mycobacteriales</taxon>
        <taxon>Fodinicola</taxon>
    </lineage>
</organism>
<dbReference type="InterPro" id="IPR002293">
    <property type="entry name" value="AA/rel_permease1"/>
</dbReference>
<keyword evidence="5 6" id="KW-0472">Membrane</keyword>
<protein>
    <submittedName>
        <fullName evidence="7">Amino acid permease</fullName>
    </submittedName>
</protein>
<comment type="caution">
    <text evidence="7">The sequence shown here is derived from an EMBL/GenBank/DDBJ whole genome shotgun (WGS) entry which is preliminary data.</text>
</comment>
<reference evidence="7 8" key="1">
    <citation type="journal article" date="2019" name="Int. J. Syst. Evol. Microbiol.">
        <title>The Global Catalogue of Microorganisms (GCM) 10K type strain sequencing project: providing services to taxonomists for standard genome sequencing and annotation.</title>
        <authorList>
            <consortium name="The Broad Institute Genomics Platform"/>
            <consortium name="The Broad Institute Genome Sequencing Center for Infectious Disease"/>
            <person name="Wu L."/>
            <person name="Ma J."/>
        </authorList>
    </citation>
    <scope>NUCLEOTIDE SEQUENCE [LARGE SCALE GENOMIC DNA]</scope>
    <source>
        <strain evidence="7 8">JCM 14718</strain>
    </source>
</reference>
<feature type="transmembrane region" description="Helical" evidence="6">
    <location>
        <begin position="417"/>
        <end position="436"/>
    </location>
</feature>
<dbReference type="Pfam" id="PF13520">
    <property type="entry name" value="AA_permease_2"/>
    <property type="match status" value="1"/>
</dbReference>
<evidence type="ECO:0000256" key="3">
    <source>
        <dbReference type="ARBA" id="ARBA00022692"/>
    </source>
</evidence>
<dbReference type="Gene3D" id="1.20.1740.10">
    <property type="entry name" value="Amino acid/polyamine transporter I"/>
    <property type="match status" value="1"/>
</dbReference>
<evidence type="ECO:0000256" key="5">
    <source>
        <dbReference type="ARBA" id="ARBA00023136"/>
    </source>
</evidence>
<dbReference type="PIRSF" id="PIRSF006060">
    <property type="entry name" value="AA_transporter"/>
    <property type="match status" value="1"/>
</dbReference>
<evidence type="ECO:0000313" key="8">
    <source>
        <dbReference type="Proteomes" id="UP001500618"/>
    </source>
</evidence>
<proteinExistence type="predicted"/>
<sequence>MSLFSTAPTGIFRRKPVDAIEPETEGGQLAPVLGLWQLVALGIGAIIGAGIFALAGAVASTTAGPGVLFSFLIAGVVSLAAALAYAEFTALIPRAGTAYTYGYAVLGEIVGWFIGWDLLLEYTAIVAVVAIGVSGYVGNLLGQIGVHLPAWMLGAPGTGPGHAVDLVAMILCLLIAFLLTRGIRSAAWVETVLVWIKVALVLVIIGVGVFYVNTHNYIPFLPYGWSGVFAGAAVVFFAVFGYDALSSAAEESADARKHLPKAMMISFAICMVLYVLVCLVLTGMVYYRKIAPQAAFAHAFQDAGLPGLASIISLGAILGIVTVMFTFMFAVTRIWFAMSRDGLLPRWFSKVSARRRVPVRVTWIVGAAAALIAGVTPIKEAAELTNIGILLAFVVVCAAVIVLRYRRPDLERTFRCPGMPVVPAIGIVGAIWLTVYLAPLTWFRFIGWFLIGLVIYATYSYRKSVLGKQLRTAAESRLPTNP</sequence>
<feature type="transmembrane region" description="Helical" evidence="6">
    <location>
        <begin position="66"/>
        <end position="86"/>
    </location>
</feature>
<feature type="transmembrane region" description="Helical" evidence="6">
    <location>
        <begin position="98"/>
        <end position="115"/>
    </location>
</feature>
<feature type="transmembrane region" description="Helical" evidence="6">
    <location>
        <begin position="384"/>
        <end position="405"/>
    </location>
</feature>
<evidence type="ECO:0000256" key="4">
    <source>
        <dbReference type="ARBA" id="ARBA00022989"/>
    </source>
</evidence>
<feature type="transmembrane region" description="Helical" evidence="6">
    <location>
        <begin position="223"/>
        <end position="242"/>
    </location>
</feature>
<keyword evidence="3 6" id="KW-0812">Transmembrane</keyword>
<evidence type="ECO:0000313" key="7">
    <source>
        <dbReference type="EMBL" id="GAA1678880.1"/>
    </source>
</evidence>
<feature type="transmembrane region" description="Helical" evidence="6">
    <location>
        <begin position="357"/>
        <end position="378"/>
    </location>
</feature>